<protein>
    <submittedName>
        <fullName evidence="4">Uncharacterized iron-regulated protein</fullName>
    </submittedName>
</protein>
<name>A0A1G9SBS2_9BURK</name>
<gene>
    <name evidence="4" type="ORF">SAMN05428957_104246</name>
</gene>
<organism evidence="4 5">
    <name type="scientific">Oryzisolibacter propanilivorax</name>
    <dbReference type="NCBI Taxonomy" id="1527607"/>
    <lineage>
        <taxon>Bacteria</taxon>
        <taxon>Pseudomonadati</taxon>
        <taxon>Pseudomonadota</taxon>
        <taxon>Betaproteobacteria</taxon>
        <taxon>Burkholderiales</taxon>
        <taxon>Comamonadaceae</taxon>
        <taxon>Oryzisolibacter</taxon>
    </lineage>
</organism>
<dbReference type="EMBL" id="FNHP01000004">
    <property type="protein sequence ID" value="SDM32777.1"/>
    <property type="molecule type" value="Genomic_DNA"/>
</dbReference>
<feature type="signal peptide" evidence="2">
    <location>
        <begin position="1"/>
        <end position="28"/>
    </location>
</feature>
<dbReference type="Proteomes" id="UP000198552">
    <property type="component" value="Unassembled WGS sequence"/>
</dbReference>
<feature type="compositionally biased region" description="Low complexity" evidence="1">
    <location>
        <begin position="287"/>
        <end position="302"/>
    </location>
</feature>
<dbReference type="SUPFAM" id="SSF159501">
    <property type="entry name" value="EreA/ChaN-like"/>
    <property type="match status" value="1"/>
</dbReference>
<feature type="domain" description="Haem-binding uptake Tiki superfamily ChaN" evidence="3">
    <location>
        <begin position="52"/>
        <end position="239"/>
    </location>
</feature>
<feature type="region of interest" description="Disordered" evidence="1">
    <location>
        <begin position="263"/>
        <end position="302"/>
    </location>
</feature>
<dbReference type="AlphaFoldDB" id="A0A1G9SBS2"/>
<dbReference type="OrthoDB" id="9795827at2"/>
<proteinExistence type="predicted"/>
<dbReference type="Pfam" id="PF04187">
    <property type="entry name" value="Cofac_haem_bdg"/>
    <property type="match status" value="1"/>
</dbReference>
<dbReference type="Gene3D" id="1.10.8.760">
    <property type="entry name" value="Haem-binding uptake, Tiki superfamily, ChaN, domain 2"/>
    <property type="match status" value="1"/>
</dbReference>
<feature type="chain" id="PRO_5011718929" evidence="2">
    <location>
        <begin position="29"/>
        <end position="302"/>
    </location>
</feature>
<dbReference type="STRING" id="1527607.SAMN05428957_104246"/>
<dbReference type="PROSITE" id="PS51318">
    <property type="entry name" value="TAT"/>
    <property type="match status" value="1"/>
</dbReference>
<reference evidence="5" key="1">
    <citation type="submission" date="2016-10" db="EMBL/GenBank/DDBJ databases">
        <authorList>
            <person name="Varghese N."/>
            <person name="Submissions S."/>
        </authorList>
    </citation>
    <scope>NUCLEOTIDE SEQUENCE [LARGE SCALE GENOMIC DNA]</scope>
    <source>
        <strain evidence="5">EPL6</strain>
    </source>
</reference>
<dbReference type="Gene3D" id="3.40.50.11550">
    <property type="match status" value="1"/>
</dbReference>
<sequence length="302" mass="31828">MTVFPIPLRARRRALLAGLALTVLAGCAAPPDRATAGPAPGDADAAWLAQLQRWQGVPVLLLGEQHDVPAHQQWEQATVQWLAARGRLAALVLEMAEAGTATDGLPPTASADAVRARLRWNERLWPWEHYAGAIMAAVAAGVPVRGANLDAAALRAALQDATLDAHLPPPALARQRRAIEDGHCGLLPPARVQPMVRVQLARDASFARQLQQSLQPERTALLLAGGGHVLRDLGVPTWLPPGLESKVALAHVYQGQPATEKGADYRHATDAPPASDHCAGLRGRWPGGAPASSSDAPAPSAR</sequence>
<keyword evidence="2" id="KW-0732">Signal</keyword>
<evidence type="ECO:0000256" key="2">
    <source>
        <dbReference type="SAM" id="SignalP"/>
    </source>
</evidence>
<evidence type="ECO:0000313" key="4">
    <source>
        <dbReference type="EMBL" id="SDM32777.1"/>
    </source>
</evidence>
<dbReference type="InterPro" id="IPR007314">
    <property type="entry name" value="Cofac_haem-bd_dom"/>
</dbReference>
<evidence type="ECO:0000313" key="5">
    <source>
        <dbReference type="Proteomes" id="UP000198552"/>
    </source>
</evidence>
<evidence type="ECO:0000259" key="3">
    <source>
        <dbReference type="Pfam" id="PF04187"/>
    </source>
</evidence>
<accession>A0A1G9SBS2</accession>
<keyword evidence="5" id="KW-1185">Reference proteome</keyword>
<dbReference type="RefSeq" id="WP_091569011.1">
    <property type="nucleotide sequence ID" value="NZ_FNHP01000004.1"/>
</dbReference>
<dbReference type="InterPro" id="IPR006311">
    <property type="entry name" value="TAT_signal"/>
</dbReference>
<evidence type="ECO:0000256" key="1">
    <source>
        <dbReference type="SAM" id="MobiDB-lite"/>
    </source>
</evidence>